<evidence type="ECO:0000256" key="7">
    <source>
        <dbReference type="SAM" id="SignalP"/>
    </source>
</evidence>
<evidence type="ECO:0000256" key="4">
    <source>
        <dbReference type="ARBA" id="ARBA00023157"/>
    </source>
</evidence>
<accession>A0ABY7DP78</accession>
<keyword evidence="6" id="KW-1133">Transmembrane helix</keyword>
<dbReference type="EMBL" id="CP111014">
    <property type="protein sequence ID" value="WAQ99492.1"/>
    <property type="molecule type" value="Genomic_DNA"/>
</dbReference>
<keyword evidence="3" id="KW-0677">Repeat</keyword>
<evidence type="ECO:0000256" key="1">
    <source>
        <dbReference type="ARBA" id="ARBA00022703"/>
    </source>
</evidence>
<evidence type="ECO:0000313" key="9">
    <source>
        <dbReference type="EMBL" id="WAQ99492.1"/>
    </source>
</evidence>
<evidence type="ECO:0000256" key="2">
    <source>
        <dbReference type="ARBA" id="ARBA00022729"/>
    </source>
</evidence>
<keyword evidence="1" id="KW-0053">Apoptosis</keyword>
<name>A0ABY7DP78_MYAAR</name>
<dbReference type="Gene3D" id="1.10.533.10">
    <property type="entry name" value="Death Domain, Fas"/>
    <property type="match status" value="1"/>
</dbReference>
<keyword evidence="6" id="KW-0472">Membrane</keyword>
<evidence type="ECO:0000256" key="3">
    <source>
        <dbReference type="ARBA" id="ARBA00022737"/>
    </source>
</evidence>
<keyword evidence="2 7" id="KW-0732">Signal</keyword>
<evidence type="ECO:0000313" key="10">
    <source>
        <dbReference type="Proteomes" id="UP001164746"/>
    </source>
</evidence>
<feature type="signal peptide" evidence="7">
    <location>
        <begin position="1"/>
        <end position="25"/>
    </location>
</feature>
<feature type="chain" id="PRO_5045189940" description="Death domain-containing protein" evidence="7">
    <location>
        <begin position="26"/>
        <end position="437"/>
    </location>
</feature>
<dbReference type="InterPro" id="IPR011029">
    <property type="entry name" value="DEATH-like_dom_sf"/>
</dbReference>
<feature type="domain" description="Death" evidence="8">
    <location>
        <begin position="351"/>
        <end position="422"/>
    </location>
</feature>
<dbReference type="CDD" id="cd01670">
    <property type="entry name" value="Death"/>
    <property type="match status" value="1"/>
</dbReference>
<dbReference type="PROSITE" id="PS50017">
    <property type="entry name" value="DEATH_DOMAIN"/>
    <property type="match status" value="1"/>
</dbReference>
<evidence type="ECO:0000256" key="5">
    <source>
        <dbReference type="ARBA" id="ARBA00023180"/>
    </source>
</evidence>
<sequence length="437" mass="50105">MYWNKRDIIFSVSVICFILIEETKSNEIQCNAQDNYRWKSKLKKCVRCRDCPSGKARNFTEEYTGKRGLHGDEECLKCHKCGDGYYVHIPEFGGIPGTCVTCSSSCADRNRLMEQECGKDSNWRCGGCIFRYTDYGASNTDLPCYIRKEYTQSTTNLPESNNSSTKVPPENDTNAVMVLLACVGMTIFIFAVLSVLCVRHMRRSKLTTPVNDLEVRNQDKYIQIHQHDNDIECDCAGDVDSGRIGFKLAHYENSDERVRAELLSNRGQRGQELSNPLSGTETFDNLHKVCKQLSEYWSSTRKRQQVCECILDTSCEKCEQLLHYVEDVSLMDKGVLLKDISGEICHDPLDLFKALGVKDSDIYSLDDDRNRNVDQIPQSEFIYRVLKKWVEVNAGNARLHDLIKALCKGRFHTINENMFEDDRYNYITLQDSFPSNC</sequence>
<organism evidence="9 10">
    <name type="scientific">Mya arenaria</name>
    <name type="common">Soft-shell clam</name>
    <dbReference type="NCBI Taxonomy" id="6604"/>
    <lineage>
        <taxon>Eukaryota</taxon>
        <taxon>Metazoa</taxon>
        <taxon>Spiralia</taxon>
        <taxon>Lophotrochozoa</taxon>
        <taxon>Mollusca</taxon>
        <taxon>Bivalvia</taxon>
        <taxon>Autobranchia</taxon>
        <taxon>Heteroconchia</taxon>
        <taxon>Euheterodonta</taxon>
        <taxon>Imparidentia</taxon>
        <taxon>Neoheterodontei</taxon>
        <taxon>Myida</taxon>
        <taxon>Myoidea</taxon>
        <taxon>Myidae</taxon>
        <taxon>Mya</taxon>
    </lineage>
</organism>
<gene>
    <name evidence="9" type="ORF">MAR_023865</name>
</gene>
<keyword evidence="6" id="KW-0812">Transmembrane</keyword>
<feature type="transmembrane region" description="Helical" evidence="6">
    <location>
        <begin position="175"/>
        <end position="198"/>
    </location>
</feature>
<evidence type="ECO:0000259" key="8">
    <source>
        <dbReference type="PROSITE" id="PS50017"/>
    </source>
</evidence>
<proteinExistence type="predicted"/>
<evidence type="ECO:0000256" key="6">
    <source>
        <dbReference type="SAM" id="Phobius"/>
    </source>
</evidence>
<dbReference type="InterPro" id="IPR000488">
    <property type="entry name" value="Death_dom"/>
</dbReference>
<keyword evidence="4" id="KW-1015">Disulfide bond</keyword>
<keyword evidence="5" id="KW-0325">Glycoprotein</keyword>
<protein>
    <recommendedName>
        <fullName evidence="8">Death domain-containing protein</fullName>
    </recommendedName>
</protein>
<reference evidence="9" key="1">
    <citation type="submission" date="2022-11" db="EMBL/GenBank/DDBJ databases">
        <title>Centuries of genome instability and evolution in soft-shell clam transmissible cancer (bioRxiv).</title>
        <authorList>
            <person name="Hart S.F.M."/>
            <person name="Yonemitsu M.A."/>
            <person name="Giersch R.M."/>
            <person name="Beal B.F."/>
            <person name="Arriagada G."/>
            <person name="Davis B.W."/>
            <person name="Ostrander E.A."/>
            <person name="Goff S.P."/>
            <person name="Metzger M.J."/>
        </authorList>
    </citation>
    <scope>NUCLEOTIDE SEQUENCE</scope>
    <source>
        <strain evidence="9">MELC-2E11</strain>
        <tissue evidence="9">Siphon/mantle</tissue>
    </source>
</reference>
<keyword evidence="10" id="KW-1185">Reference proteome</keyword>
<dbReference type="InterPro" id="IPR001368">
    <property type="entry name" value="TNFR/NGFR_Cys_rich_reg"/>
</dbReference>
<dbReference type="Proteomes" id="UP001164746">
    <property type="component" value="Chromosome 3"/>
</dbReference>
<dbReference type="PROSITE" id="PS00652">
    <property type="entry name" value="TNFR_NGFR_1"/>
    <property type="match status" value="1"/>
</dbReference>